<evidence type="ECO:0000313" key="1">
    <source>
        <dbReference type="EMBL" id="PSR63237.1"/>
    </source>
</evidence>
<reference evidence="1 2" key="1">
    <citation type="submission" date="2018-02" db="EMBL/GenBank/DDBJ databases">
        <title>8 Nocardia nova and 1 Nocardia cyriacigeorgica strain used for evolution to TMP-SMX.</title>
        <authorList>
            <person name="Mehta H."/>
            <person name="Weng J."/>
            <person name="Shamoo Y."/>
        </authorList>
    </citation>
    <scope>NUCLEOTIDE SEQUENCE [LARGE SCALE GENOMIC DNA]</scope>
    <source>
        <strain evidence="1 2">ATCC 33727</strain>
    </source>
</reference>
<proteinExistence type="predicted"/>
<comment type="caution">
    <text evidence="1">The sequence shown here is derived from an EMBL/GenBank/DDBJ whole genome shotgun (WGS) entry which is preliminary data.</text>
</comment>
<sequence>MAETPAVTTAPRVDGAPGLLMRIDEVMRRHVGHTLLRIVTAVTGPVRAVPDYLILHAEAVIDEAVRHLVAQPGADTVVVTVSVTTTVTVVVEATGPVGILLPPLLGSTARARLLGGHCAVERGARLVWSVPLPPADIHARVPAGPARRRGDRPYAKFSVM</sequence>
<gene>
    <name evidence="1" type="ORF">C8259_11030</name>
</gene>
<dbReference type="Proteomes" id="UP000241647">
    <property type="component" value="Unassembled WGS sequence"/>
</dbReference>
<evidence type="ECO:0000313" key="2">
    <source>
        <dbReference type="Proteomes" id="UP000241647"/>
    </source>
</evidence>
<protein>
    <submittedName>
        <fullName evidence="1">Uncharacterized protein</fullName>
    </submittedName>
</protein>
<dbReference type="Gene3D" id="3.30.565.10">
    <property type="entry name" value="Histidine kinase-like ATPase, C-terminal domain"/>
    <property type="match status" value="1"/>
</dbReference>
<dbReference type="EMBL" id="PYHS01000005">
    <property type="protein sequence ID" value="PSR63237.1"/>
    <property type="molecule type" value="Genomic_DNA"/>
</dbReference>
<dbReference type="AlphaFoldDB" id="A0A2T2Z649"/>
<accession>A0A2T2Z649</accession>
<name>A0A2T2Z649_9NOCA</name>
<dbReference type="RefSeq" id="WP_063028419.1">
    <property type="nucleotide sequence ID" value="NZ_PYHS01000005.1"/>
</dbReference>
<dbReference type="InterPro" id="IPR036890">
    <property type="entry name" value="HATPase_C_sf"/>
</dbReference>
<organism evidence="1 2">
    <name type="scientific">Nocardia nova</name>
    <dbReference type="NCBI Taxonomy" id="37330"/>
    <lineage>
        <taxon>Bacteria</taxon>
        <taxon>Bacillati</taxon>
        <taxon>Actinomycetota</taxon>
        <taxon>Actinomycetes</taxon>
        <taxon>Mycobacteriales</taxon>
        <taxon>Nocardiaceae</taxon>
        <taxon>Nocardia</taxon>
    </lineage>
</organism>